<comment type="caution">
    <text evidence="2">The sequence shown here is derived from an EMBL/GenBank/DDBJ whole genome shotgun (WGS) entry which is preliminary data.</text>
</comment>
<proteinExistence type="predicted"/>
<evidence type="ECO:0000256" key="1">
    <source>
        <dbReference type="SAM" id="MobiDB-lite"/>
    </source>
</evidence>
<feature type="region of interest" description="Disordered" evidence="1">
    <location>
        <begin position="24"/>
        <end position="43"/>
    </location>
</feature>
<gene>
    <name evidence="2" type="ORF">DFP72DRAFT_859682</name>
</gene>
<sequence>MYSEDYTSTDASRWLDAQVEGLPEPSAQWSTTSSTGPSGGQHQVQDPELLEMYEHVLRGDLSVFDAADISGFPNPSAQNASSAFGTDLPATFFDPNSTPYFNGIEPQLVYGGASIPNQRVPFSSNPEEWRMDERVPQDHWSIFNFDTGFATLPNPSSLHESGTQLIHPGHHTSNLGTVADGSASGSIFQGMDNHSIRPDIEMQAPLGQAPSETDTASKQGVSPDRLALDCKLLRADPKCLVISDTDTSVFCVYCNKFVELRDKRYSLTVARYW</sequence>
<dbReference type="EMBL" id="JACGCI010000162">
    <property type="protein sequence ID" value="KAF6742931.1"/>
    <property type="molecule type" value="Genomic_DNA"/>
</dbReference>
<dbReference type="AlphaFoldDB" id="A0A8H6HB28"/>
<evidence type="ECO:0000313" key="2">
    <source>
        <dbReference type="EMBL" id="KAF6742931.1"/>
    </source>
</evidence>
<reference evidence="2 3" key="1">
    <citation type="submission" date="2020-07" db="EMBL/GenBank/DDBJ databases">
        <title>Comparative genomics of pyrophilous fungi reveals a link between fire events and developmental genes.</title>
        <authorList>
            <consortium name="DOE Joint Genome Institute"/>
            <person name="Steindorff A.S."/>
            <person name="Carver A."/>
            <person name="Calhoun S."/>
            <person name="Stillman K."/>
            <person name="Liu H."/>
            <person name="Lipzen A."/>
            <person name="Pangilinan J."/>
            <person name="Labutti K."/>
            <person name="Bruns T.D."/>
            <person name="Grigoriev I.V."/>
        </authorList>
    </citation>
    <scope>NUCLEOTIDE SEQUENCE [LARGE SCALE GENOMIC DNA]</scope>
    <source>
        <strain evidence="2 3">CBS 144469</strain>
    </source>
</reference>
<protein>
    <submittedName>
        <fullName evidence="2">Uncharacterized protein</fullName>
    </submittedName>
</protein>
<name>A0A8H6HB28_9AGAR</name>
<evidence type="ECO:0000313" key="3">
    <source>
        <dbReference type="Proteomes" id="UP000521943"/>
    </source>
</evidence>
<accession>A0A8H6HB28</accession>
<keyword evidence="3" id="KW-1185">Reference proteome</keyword>
<dbReference type="Proteomes" id="UP000521943">
    <property type="component" value="Unassembled WGS sequence"/>
</dbReference>
<organism evidence="2 3">
    <name type="scientific">Ephemerocybe angulata</name>
    <dbReference type="NCBI Taxonomy" id="980116"/>
    <lineage>
        <taxon>Eukaryota</taxon>
        <taxon>Fungi</taxon>
        <taxon>Dikarya</taxon>
        <taxon>Basidiomycota</taxon>
        <taxon>Agaricomycotina</taxon>
        <taxon>Agaricomycetes</taxon>
        <taxon>Agaricomycetidae</taxon>
        <taxon>Agaricales</taxon>
        <taxon>Agaricineae</taxon>
        <taxon>Psathyrellaceae</taxon>
        <taxon>Ephemerocybe</taxon>
    </lineage>
</organism>